<gene>
    <name evidence="2" type="ORF">R5A26_21270</name>
</gene>
<reference evidence="2 3" key="1">
    <citation type="submission" date="2023-10" db="EMBL/GenBank/DDBJ databases">
        <title>Characterization of rhizosphere-enriched actinobacteria from wheat plants lab-grown on chernevaya soil.</title>
        <authorList>
            <person name="Tikhonova E.N."/>
            <person name="Konopkin A."/>
            <person name="Kravchenko I.K."/>
        </authorList>
    </citation>
    <scope>NUCLEOTIDE SEQUENCE [LARGE SCALE GENOMIC DNA]</scope>
    <source>
        <strain evidence="2 3">RR29</strain>
    </source>
</reference>
<evidence type="ECO:0000313" key="3">
    <source>
        <dbReference type="Proteomes" id="UP001187346"/>
    </source>
</evidence>
<dbReference type="Proteomes" id="UP001187346">
    <property type="component" value="Unassembled WGS sequence"/>
</dbReference>
<name>A0ABU4FGU8_9ACTN</name>
<comment type="caution">
    <text evidence="2">The sequence shown here is derived from an EMBL/GenBank/DDBJ whole genome shotgun (WGS) entry which is preliminary data.</text>
</comment>
<evidence type="ECO:0008006" key="4">
    <source>
        <dbReference type="Google" id="ProtNLM"/>
    </source>
</evidence>
<keyword evidence="1" id="KW-0472">Membrane</keyword>
<protein>
    <recommendedName>
        <fullName evidence="4">Secreted protein</fullName>
    </recommendedName>
</protein>
<feature type="transmembrane region" description="Helical" evidence="1">
    <location>
        <begin position="36"/>
        <end position="56"/>
    </location>
</feature>
<proteinExistence type="predicted"/>
<evidence type="ECO:0000256" key="1">
    <source>
        <dbReference type="SAM" id="Phobius"/>
    </source>
</evidence>
<keyword evidence="1" id="KW-0812">Transmembrane</keyword>
<feature type="transmembrane region" description="Helical" evidence="1">
    <location>
        <begin position="6"/>
        <end position="29"/>
    </location>
</feature>
<organism evidence="2 3">
    <name type="scientific">Streptomyces prunicolor</name>
    <dbReference type="NCBI Taxonomy" id="67348"/>
    <lineage>
        <taxon>Bacteria</taxon>
        <taxon>Bacillati</taxon>
        <taxon>Actinomycetota</taxon>
        <taxon>Actinomycetes</taxon>
        <taxon>Kitasatosporales</taxon>
        <taxon>Streptomycetaceae</taxon>
        <taxon>Streptomyces</taxon>
    </lineage>
</organism>
<accession>A0ABU4FGU8</accession>
<evidence type="ECO:0000313" key="2">
    <source>
        <dbReference type="EMBL" id="MDV7218480.1"/>
    </source>
</evidence>
<keyword evidence="1" id="KW-1133">Transmembrane helix</keyword>
<dbReference type="EMBL" id="JAWMAJ010000068">
    <property type="protein sequence ID" value="MDV7218480.1"/>
    <property type="molecule type" value="Genomic_DNA"/>
</dbReference>
<sequence>MSPKALLWTGVGLCVAGAVTLVVVAVVDVGKADQTASVIGGIVGLAGLALALYAQFGTAPASAAQGVAAAGERSIAAGGNIGSASTG</sequence>
<feature type="non-terminal residue" evidence="2">
    <location>
        <position position="87"/>
    </location>
</feature>
<keyword evidence="3" id="KW-1185">Reference proteome</keyword>